<gene>
    <name evidence="2" type="ORF">XccvBFoX7_gp89c</name>
</gene>
<sequence length="31" mass="3183">MSGPPDSSCPRIPLEGARLGDHPAGSRINPP</sequence>
<organism evidence="2 3">
    <name type="scientific">Xanthomonas phage FoX7</name>
    <dbReference type="NCBI Taxonomy" id="2723903"/>
    <lineage>
        <taxon>Viruses</taxon>
        <taxon>Duplodnaviria</taxon>
        <taxon>Heunggongvirae</taxon>
        <taxon>Uroviricota</taxon>
        <taxon>Caudoviricetes</taxon>
        <taxon>Lindbergviridae</taxon>
        <taxon>Carpasinavirus</taxon>
        <taxon>Carpasinavirus FoX6</taxon>
        <taxon>Carpasinavirus XcP1</taxon>
    </lineage>
</organism>
<evidence type="ECO:0000256" key="1">
    <source>
        <dbReference type="SAM" id="MobiDB-lite"/>
    </source>
</evidence>
<dbReference type="Proteomes" id="UP000671870">
    <property type="component" value="Segment"/>
</dbReference>
<accession>A0A858NRC2</accession>
<evidence type="ECO:0000313" key="2">
    <source>
        <dbReference type="EMBL" id="QJB22246.1"/>
    </source>
</evidence>
<name>A0A858NRC2_9CAUD</name>
<evidence type="ECO:0000313" key="3">
    <source>
        <dbReference type="Proteomes" id="UP000671870"/>
    </source>
</evidence>
<dbReference type="EMBL" id="MT161387">
    <property type="protein sequence ID" value="QJB22246.1"/>
    <property type="molecule type" value="Genomic_DNA"/>
</dbReference>
<reference evidence="2" key="1">
    <citation type="submission" date="2020-03" db="EMBL/GenBank/DDBJ databases">
        <title>Development of an integrated pest management strategy to control Xanthomonas campestris pv. campestris by using bacteriophages.</title>
        <authorList>
            <person name="Fortuna K.J."/>
            <person name="Holtappels D."/>
            <person name="Lavigne R."/>
            <person name="Wagemans J."/>
        </authorList>
    </citation>
    <scope>NUCLEOTIDE SEQUENCE</scope>
</reference>
<protein>
    <submittedName>
        <fullName evidence="2">Uncharacterized protein</fullName>
    </submittedName>
</protein>
<feature type="region of interest" description="Disordered" evidence="1">
    <location>
        <begin position="1"/>
        <end position="31"/>
    </location>
</feature>
<proteinExistence type="predicted"/>